<organism evidence="1 2">
    <name type="scientific">Nonomuraea pusilla</name>
    <dbReference type="NCBI Taxonomy" id="46177"/>
    <lineage>
        <taxon>Bacteria</taxon>
        <taxon>Bacillati</taxon>
        <taxon>Actinomycetota</taxon>
        <taxon>Actinomycetes</taxon>
        <taxon>Streptosporangiales</taxon>
        <taxon>Streptosporangiaceae</taxon>
        <taxon>Nonomuraea</taxon>
    </lineage>
</organism>
<dbReference type="EMBL" id="FOBF01000034">
    <property type="protein sequence ID" value="SEN73887.1"/>
    <property type="molecule type" value="Genomic_DNA"/>
</dbReference>
<evidence type="ECO:0008006" key="3">
    <source>
        <dbReference type="Google" id="ProtNLM"/>
    </source>
</evidence>
<evidence type="ECO:0000313" key="1">
    <source>
        <dbReference type="EMBL" id="SEN73887.1"/>
    </source>
</evidence>
<reference evidence="1 2" key="1">
    <citation type="submission" date="2016-10" db="EMBL/GenBank/DDBJ databases">
        <authorList>
            <person name="de Groot N.N."/>
        </authorList>
    </citation>
    <scope>NUCLEOTIDE SEQUENCE [LARGE SCALE GENOMIC DNA]</scope>
    <source>
        <strain evidence="1 2">DSM 43357</strain>
    </source>
</reference>
<proteinExistence type="predicted"/>
<accession>A0A1H8J151</accession>
<evidence type="ECO:0000313" key="2">
    <source>
        <dbReference type="Proteomes" id="UP000198953"/>
    </source>
</evidence>
<protein>
    <recommendedName>
        <fullName evidence="3">DUF3800 domain-containing protein</fullName>
    </recommendedName>
</protein>
<dbReference type="RefSeq" id="WP_055509281.1">
    <property type="nucleotide sequence ID" value="NZ_BBZG01000006.1"/>
</dbReference>
<dbReference type="Proteomes" id="UP000198953">
    <property type="component" value="Unassembled WGS sequence"/>
</dbReference>
<sequence>MSCDVLEIACDESGAEGENLIGAINAVFAHAGVRFGVAEAAERVREIRARAPSPVQEYKAGHILREKNRATLEWVLGPSGPLEGHAHVHLTEKRYFAVSRLAGLLLDDPDPGMFLDERARDLATALYLEGGPAFGAGAWESFLRAFNAAVRVNNGRNAEASVDALFALAAELRPAAPGGRMGAVADLLRAARPNVERLRALHLADPAMPPALDPLLPAIAYAVARWGEGAAPVLVVHDRQTALTDERVDRVAKAVPAVAATARMAGLRLAASHADPRVQLADLLAGAARRIAQDELAGRGDRRLTELLRPYVDRASVWGDPRSRALLHPDP</sequence>
<gene>
    <name evidence="1" type="ORF">SAMN05660976_08211</name>
</gene>
<keyword evidence="2" id="KW-1185">Reference proteome</keyword>
<dbReference type="AlphaFoldDB" id="A0A1H8J151"/>
<dbReference type="OrthoDB" id="5521286at2"/>
<name>A0A1H8J151_9ACTN</name>